<evidence type="ECO:0000313" key="10">
    <source>
        <dbReference type="Proteomes" id="UP000319731"/>
    </source>
</evidence>
<dbReference type="GO" id="GO:0006465">
    <property type="term" value="P:signal peptide processing"/>
    <property type="evidence" value="ECO:0007669"/>
    <property type="project" value="TreeGrafter"/>
</dbReference>
<dbReference type="AlphaFoldDB" id="A0A507C887"/>
<dbReference type="Proteomes" id="UP000319731">
    <property type="component" value="Unassembled WGS sequence"/>
</dbReference>
<dbReference type="InterPro" id="IPR050925">
    <property type="entry name" value="Rhomboid_protease_S54"/>
</dbReference>
<dbReference type="InterPro" id="IPR044996">
    <property type="entry name" value="COQ10-like"/>
</dbReference>
<dbReference type="SUPFAM" id="SSF55961">
    <property type="entry name" value="Bet v1-like"/>
    <property type="match status" value="1"/>
</dbReference>
<feature type="transmembrane region" description="Helical" evidence="7">
    <location>
        <begin position="310"/>
        <end position="329"/>
    </location>
</feature>
<keyword evidence="5 7" id="KW-1133">Transmembrane helix</keyword>
<feature type="domain" description="Peptidase S54 rhomboid" evidence="8">
    <location>
        <begin position="240"/>
        <end position="385"/>
    </location>
</feature>
<dbReference type="GO" id="GO:0016020">
    <property type="term" value="C:membrane"/>
    <property type="evidence" value="ECO:0007669"/>
    <property type="project" value="UniProtKB-SubCell"/>
</dbReference>
<keyword evidence="3 7" id="KW-0812">Transmembrane</keyword>
<dbReference type="InterPro" id="IPR035952">
    <property type="entry name" value="Rhomboid-like_sf"/>
</dbReference>
<reference evidence="9 10" key="1">
    <citation type="journal article" date="2019" name="Sci. Rep.">
        <title>Comparative genomics of chytrid fungi reveal insights into the obligate biotrophic and pathogenic lifestyle of Synchytrium endobioticum.</title>
        <authorList>
            <person name="van de Vossenberg B.T.L.H."/>
            <person name="Warris S."/>
            <person name="Nguyen H.D.T."/>
            <person name="van Gent-Pelzer M.P.E."/>
            <person name="Joly D.L."/>
            <person name="van de Geest H.C."/>
            <person name="Bonants P.J.M."/>
            <person name="Smith D.S."/>
            <person name="Levesque C.A."/>
            <person name="van der Lee T.A.J."/>
        </authorList>
    </citation>
    <scope>NUCLEOTIDE SEQUENCE [LARGE SCALE GENOMIC DNA]</scope>
    <source>
        <strain evidence="9 10">JEL517</strain>
    </source>
</reference>
<dbReference type="GO" id="GO:0004252">
    <property type="term" value="F:serine-type endopeptidase activity"/>
    <property type="evidence" value="ECO:0007669"/>
    <property type="project" value="InterPro"/>
</dbReference>
<dbReference type="SUPFAM" id="SSF144091">
    <property type="entry name" value="Rhomboid-like"/>
    <property type="match status" value="1"/>
</dbReference>
<dbReference type="Gene3D" id="1.20.1540.10">
    <property type="entry name" value="Rhomboid-like"/>
    <property type="match status" value="1"/>
</dbReference>
<dbReference type="InterPro" id="IPR023393">
    <property type="entry name" value="START-like_dom_sf"/>
</dbReference>
<gene>
    <name evidence="9" type="ORF">SmJEL517_g02205</name>
</gene>
<evidence type="ECO:0000259" key="8">
    <source>
        <dbReference type="Pfam" id="PF01694"/>
    </source>
</evidence>
<keyword evidence="6 7" id="KW-0472">Membrane</keyword>
<dbReference type="PANTHER" id="PTHR43731:SF14">
    <property type="entry name" value="PRESENILIN-ASSOCIATED RHOMBOID-LIKE PROTEIN, MITOCHONDRIAL"/>
    <property type="match status" value="1"/>
</dbReference>
<comment type="similarity">
    <text evidence="2">Belongs to the peptidase S54 family.</text>
</comment>
<evidence type="ECO:0000256" key="2">
    <source>
        <dbReference type="ARBA" id="ARBA00009045"/>
    </source>
</evidence>
<evidence type="ECO:0000256" key="5">
    <source>
        <dbReference type="ARBA" id="ARBA00022989"/>
    </source>
</evidence>
<sequence length="576" mass="64515">MNLSKPLLLRLIRPTRQLQSSIPLISCSRPESLQFRSLQTANLNIKLQQPWNRLHIPPLNVSHLQKRFLETEKPRYPTSVSDTVGEMMERESKEYNNKTIAAPILFSALVVVVSFVVAASLREEKEYQQSKKLLQSLTTKMSDVWAVWTGGRQTVDLASMGDPISRTAGGWKVGGVFDRYAPFELKRMVTVVRTEWLNYGASRQLVYEIIALNALVFLAWQVRPLQPFMIRHFMHHPHSGRLHTLVTSAFSHQNVFHFGFNMMALASFGPAVVYNDLGSREHWLAFYISAAVLSGLGSHLYTILGARAALPSLGASGAIFGLFAGTAYLKPEMGVRVAFLPYRFELGDVLPVLVLLDAVGLVRGWAFFDHAAHLSGAAFGFWYSARQLYSIVSDVSSYRHFVPWCVSSRVISSREVAYQPVSPIPGVVGRRETTAAGGWKKNLLRAEVGVGFDAFNETYISDVTCLPYWKVEAVSSDSTLFKTLNTTWRFTSATPYTSPSTLPLPSNSKAFAPLPRDNTPHDYPACWVDFYIAFEFTSPLYATIAMAFFDDACKKMVKAFEKRAEEKYGEASKLAR</sequence>
<dbReference type="InterPro" id="IPR022764">
    <property type="entry name" value="Peptidase_S54_rhomboid_dom"/>
</dbReference>
<comment type="caution">
    <text evidence="9">The sequence shown here is derived from an EMBL/GenBank/DDBJ whole genome shotgun (WGS) entry which is preliminary data.</text>
</comment>
<keyword evidence="10" id="KW-1185">Reference proteome</keyword>
<evidence type="ECO:0000313" key="9">
    <source>
        <dbReference type="EMBL" id="TPX35359.1"/>
    </source>
</evidence>
<dbReference type="GO" id="GO:0048039">
    <property type="term" value="F:ubiquinone binding"/>
    <property type="evidence" value="ECO:0007669"/>
    <property type="project" value="InterPro"/>
</dbReference>
<evidence type="ECO:0000256" key="6">
    <source>
        <dbReference type="ARBA" id="ARBA00023136"/>
    </source>
</evidence>
<dbReference type="GO" id="GO:0045333">
    <property type="term" value="P:cellular respiration"/>
    <property type="evidence" value="ECO:0007669"/>
    <property type="project" value="InterPro"/>
</dbReference>
<proteinExistence type="inferred from homology"/>
<dbReference type="STRING" id="1806994.A0A507C887"/>
<dbReference type="EMBL" id="QEAO01000009">
    <property type="protein sequence ID" value="TPX35359.1"/>
    <property type="molecule type" value="Genomic_DNA"/>
</dbReference>
<name>A0A507C887_9FUNG</name>
<accession>A0A507C887</accession>
<organism evidence="9 10">
    <name type="scientific">Synchytrium microbalum</name>
    <dbReference type="NCBI Taxonomy" id="1806994"/>
    <lineage>
        <taxon>Eukaryota</taxon>
        <taxon>Fungi</taxon>
        <taxon>Fungi incertae sedis</taxon>
        <taxon>Chytridiomycota</taxon>
        <taxon>Chytridiomycota incertae sedis</taxon>
        <taxon>Chytridiomycetes</taxon>
        <taxon>Synchytriales</taxon>
        <taxon>Synchytriaceae</taxon>
        <taxon>Synchytrium</taxon>
    </lineage>
</organism>
<feature type="transmembrane region" description="Helical" evidence="7">
    <location>
        <begin position="284"/>
        <end position="304"/>
    </location>
</feature>
<dbReference type="OrthoDB" id="292693at2759"/>
<dbReference type="PANTHER" id="PTHR43731">
    <property type="entry name" value="RHOMBOID PROTEASE"/>
    <property type="match status" value="1"/>
</dbReference>
<dbReference type="RefSeq" id="XP_031025886.1">
    <property type="nucleotide sequence ID" value="XM_031168133.1"/>
</dbReference>
<keyword evidence="4" id="KW-0378">Hydrolase</keyword>
<comment type="subcellular location">
    <subcellularLocation>
        <location evidence="1">Membrane</location>
        <topology evidence="1">Multi-pass membrane protein</topology>
    </subcellularLocation>
</comment>
<dbReference type="Gene3D" id="3.30.530.20">
    <property type="match status" value="1"/>
</dbReference>
<protein>
    <recommendedName>
        <fullName evidence="8">Peptidase S54 rhomboid domain-containing protein</fullName>
    </recommendedName>
</protein>
<dbReference type="CDD" id="cd07813">
    <property type="entry name" value="COQ10p_like"/>
    <property type="match status" value="1"/>
</dbReference>
<feature type="transmembrane region" description="Helical" evidence="7">
    <location>
        <begin position="255"/>
        <end position="277"/>
    </location>
</feature>
<dbReference type="Pfam" id="PF01694">
    <property type="entry name" value="Rhomboid"/>
    <property type="match status" value="1"/>
</dbReference>
<evidence type="ECO:0000256" key="1">
    <source>
        <dbReference type="ARBA" id="ARBA00004141"/>
    </source>
</evidence>
<dbReference type="GeneID" id="42003430"/>
<evidence type="ECO:0000256" key="3">
    <source>
        <dbReference type="ARBA" id="ARBA00022692"/>
    </source>
</evidence>
<evidence type="ECO:0000256" key="7">
    <source>
        <dbReference type="SAM" id="Phobius"/>
    </source>
</evidence>
<evidence type="ECO:0000256" key="4">
    <source>
        <dbReference type="ARBA" id="ARBA00022801"/>
    </source>
</evidence>
<feature type="transmembrane region" description="Helical" evidence="7">
    <location>
        <begin position="100"/>
        <end position="121"/>
    </location>
</feature>